<dbReference type="Gene3D" id="3.40.50.150">
    <property type="entry name" value="Vaccinia Virus protein VP39"/>
    <property type="match status" value="1"/>
</dbReference>
<keyword evidence="11" id="KW-1185">Reference proteome</keyword>
<protein>
    <recommendedName>
        <fullName evidence="4 9">Thiopurine S-methyltransferase</fullName>
        <ecNumber evidence="4 9">2.1.1.67</ecNumber>
    </recommendedName>
    <alternativeName>
        <fullName evidence="9">Thiopurine methyltransferase</fullName>
    </alternativeName>
</protein>
<comment type="similarity">
    <text evidence="3 9">Belongs to the class I-like SAM-binding methyltransferase superfamily. TPMT family.</text>
</comment>
<dbReference type="SUPFAM" id="SSF53335">
    <property type="entry name" value="S-adenosyl-L-methionine-dependent methyltransferases"/>
    <property type="match status" value="1"/>
</dbReference>
<evidence type="ECO:0000256" key="8">
    <source>
        <dbReference type="ARBA" id="ARBA00022691"/>
    </source>
</evidence>
<evidence type="ECO:0000256" key="2">
    <source>
        <dbReference type="ARBA" id="ARBA00004496"/>
    </source>
</evidence>
<evidence type="ECO:0000256" key="7">
    <source>
        <dbReference type="ARBA" id="ARBA00022679"/>
    </source>
</evidence>
<dbReference type="GO" id="GO:0008119">
    <property type="term" value="F:thiopurine S-methyltransferase activity"/>
    <property type="evidence" value="ECO:0007669"/>
    <property type="project" value="UniProtKB-UniRule"/>
</dbReference>
<evidence type="ECO:0000313" key="10">
    <source>
        <dbReference type="EMBL" id="KHO65941.1"/>
    </source>
</evidence>
<feature type="binding site" evidence="9">
    <location>
        <position position="120"/>
    </location>
    <ligand>
        <name>S-adenosyl-L-methionine</name>
        <dbReference type="ChEBI" id="CHEBI:59789"/>
    </ligand>
</feature>
<dbReference type="Proteomes" id="UP000030980">
    <property type="component" value="Unassembled WGS sequence"/>
</dbReference>
<comment type="catalytic activity">
    <reaction evidence="1 9">
        <text>S-adenosyl-L-methionine + a thiopurine = S-adenosyl-L-homocysteine + a thiopurine S-methylether.</text>
        <dbReference type="EC" id="2.1.1.67"/>
    </reaction>
</comment>
<proteinExistence type="inferred from homology"/>
<keyword evidence="5 9" id="KW-0963">Cytoplasm</keyword>
<dbReference type="InterPro" id="IPR008854">
    <property type="entry name" value="TPMT"/>
</dbReference>
<evidence type="ECO:0000256" key="6">
    <source>
        <dbReference type="ARBA" id="ARBA00022603"/>
    </source>
</evidence>
<reference evidence="10 11" key="1">
    <citation type="submission" date="2014-11" db="EMBL/GenBank/DDBJ databases">
        <title>Genome sequence of Pseudomonas tuomuerensis JCM 14085.</title>
        <authorList>
            <person name="Shin S.-K."/>
            <person name="Yi H."/>
        </authorList>
    </citation>
    <scope>NUCLEOTIDE SEQUENCE [LARGE SCALE GENOMIC DNA]</scope>
    <source>
        <strain evidence="10 11">JCM 14085</strain>
    </source>
</reference>
<dbReference type="GO" id="GO:0032259">
    <property type="term" value="P:methylation"/>
    <property type="evidence" value="ECO:0007669"/>
    <property type="project" value="UniProtKB-KW"/>
</dbReference>
<dbReference type="Pfam" id="PF05724">
    <property type="entry name" value="TPMT"/>
    <property type="match status" value="1"/>
</dbReference>
<dbReference type="FunFam" id="3.40.50.150:FF:000101">
    <property type="entry name" value="Thiopurine S-methyltransferase"/>
    <property type="match status" value="1"/>
</dbReference>
<evidence type="ECO:0000256" key="1">
    <source>
        <dbReference type="ARBA" id="ARBA00000903"/>
    </source>
</evidence>
<organism evidence="10 11">
    <name type="scientific">Pseudomonas flexibilis</name>
    <dbReference type="NCBI Taxonomy" id="706570"/>
    <lineage>
        <taxon>Bacteria</taxon>
        <taxon>Pseudomonadati</taxon>
        <taxon>Pseudomonadota</taxon>
        <taxon>Gammaproteobacteria</taxon>
        <taxon>Pseudomonadales</taxon>
        <taxon>Pseudomonadaceae</taxon>
        <taxon>Pseudomonas</taxon>
    </lineage>
</organism>
<dbReference type="NCBIfam" id="TIGR03840">
    <property type="entry name" value="TMPT_Se_Te"/>
    <property type="match status" value="1"/>
</dbReference>
<dbReference type="EMBL" id="JTAK01000002">
    <property type="protein sequence ID" value="KHO65941.1"/>
    <property type="molecule type" value="Genomic_DNA"/>
</dbReference>
<dbReference type="PANTHER" id="PTHR10259">
    <property type="entry name" value="THIOPURINE S-METHYLTRANSFERASE"/>
    <property type="match status" value="1"/>
</dbReference>
<comment type="caution">
    <text evidence="10">The sequence shown here is derived from an EMBL/GenBank/DDBJ whole genome shotgun (WGS) entry which is preliminary data.</text>
</comment>
<dbReference type="GO" id="GO:0010038">
    <property type="term" value="P:response to metal ion"/>
    <property type="evidence" value="ECO:0007669"/>
    <property type="project" value="InterPro"/>
</dbReference>
<dbReference type="HAMAP" id="MF_00812">
    <property type="entry name" value="Thiopur_methtran"/>
    <property type="match status" value="1"/>
</dbReference>
<dbReference type="PIRSF" id="PIRSF023956">
    <property type="entry name" value="Thiopurine_S-methyltransferase"/>
    <property type="match status" value="1"/>
</dbReference>
<dbReference type="InterPro" id="IPR022474">
    <property type="entry name" value="Thiopur_S-MeTfrase_Se/Te_detox"/>
</dbReference>
<dbReference type="NCBIfam" id="NF009732">
    <property type="entry name" value="PRK13255.1"/>
    <property type="match status" value="1"/>
</dbReference>
<accession>A0A0B3BXZ2</accession>
<dbReference type="GO" id="GO:0005737">
    <property type="term" value="C:cytoplasm"/>
    <property type="evidence" value="ECO:0007669"/>
    <property type="project" value="UniProtKB-SubCell"/>
</dbReference>
<keyword evidence="7 9" id="KW-0808">Transferase</keyword>
<dbReference type="PROSITE" id="PS51585">
    <property type="entry name" value="SAM_MT_TPMT"/>
    <property type="match status" value="1"/>
</dbReference>
<dbReference type="OrthoDB" id="9778208at2"/>
<evidence type="ECO:0000313" key="11">
    <source>
        <dbReference type="Proteomes" id="UP000030980"/>
    </source>
</evidence>
<keyword evidence="6 9" id="KW-0489">Methyltransferase</keyword>
<evidence type="ECO:0000256" key="3">
    <source>
        <dbReference type="ARBA" id="ARBA00008145"/>
    </source>
</evidence>
<feature type="binding site" evidence="9">
    <location>
        <position position="10"/>
    </location>
    <ligand>
        <name>S-adenosyl-L-methionine</name>
        <dbReference type="ChEBI" id="CHEBI:59789"/>
    </ligand>
</feature>
<evidence type="ECO:0000256" key="5">
    <source>
        <dbReference type="ARBA" id="ARBA00022490"/>
    </source>
</evidence>
<comment type="subcellular location">
    <subcellularLocation>
        <location evidence="2 9">Cytoplasm</location>
    </subcellularLocation>
</comment>
<dbReference type="EC" id="2.1.1.67" evidence="4 9"/>
<keyword evidence="8 9" id="KW-0949">S-adenosyl-L-methionine</keyword>
<name>A0A0B3BXZ2_9PSED</name>
<evidence type="ECO:0000256" key="9">
    <source>
        <dbReference type="HAMAP-Rule" id="MF_00812"/>
    </source>
</evidence>
<dbReference type="AlphaFoldDB" id="A0A0B3BXZ2"/>
<dbReference type="InterPro" id="IPR029063">
    <property type="entry name" value="SAM-dependent_MTases_sf"/>
</dbReference>
<dbReference type="PANTHER" id="PTHR10259:SF11">
    <property type="entry name" value="THIOPURINE S-METHYLTRANSFERASE"/>
    <property type="match status" value="1"/>
</dbReference>
<dbReference type="InterPro" id="IPR025835">
    <property type="entry name" value="Thiopurine_S-MeTrfase"/>
</dbReference>
<dbReference type="STRING" id="706570.PT85_07905"/>
<feature type="binding site" evidence="9">
    <location>
        <position position="42"/>
    </location>
    <ligand>
        <name>S-adenosyl-L-methionine</name>
        <dbReference type="ChEBI" id="CHEBI:59789"/>
    </ligand>
</feature>
<sequence>MHEDFWRARWNRNEIGFHLSEVNPWLLRHWAVEPGARVLVPLCGKSLDMAWLAGQGHRVLGVELMETAVQAFFAEQGLTPHIIENGRFRCYRHGELELWCGDFFALRAEDVADCPHFYDRAALIALPPALRERYVAHLSAILPERCEGLLVTVDYDQALRDGPPFAVDDSEVRERWGAAGWSVTLLEHRDVLAENWKFLKLGATRLDETAYRLAR</sequence>
<evidence type="ECO:0000256" key="4">
    <source>
        <dbReference type="ARBA" id="ARBA00011905"/>
    </source>
</evidence>
<feature type="binding site" evidence="9">
    <location>
        <position position="63"/>
    </location>
    <ligand>
        <name>S-adenosyl-L-methionine</name>
        <dbReference type="ChEBI" id="CHEBI:59789"/>
    </ligand>
</feature>
<dbReference type="RefSeq" id="WP_039606343.1">
    <property type="nucleotide sequence ID" value="NZ_FMUP01000001.1"/>
</dbReference>
<gene>
    <name evidence="9" type="primary">tpm</name>
    <name evidence="10" type="ORF">PT85_07905</name>
</gene>